<dbReference type="Pfam" id="PF02701">
    <property type="entry name" value="Zn_ribbon_Dof"/>
    <property type="match status" value="1"/>
</dbReference>
<keyword evidence="5 8" id="KW-0238">DNA-binding</keyword>
<protein>
    <recommendedName>
        <fullName evidence="10">Dof-type domain-containing protein</fullName>
    </recommendedName>
</protein>
<keyword evidence="1" id="KW-0479">Metal-binding</keyword>
<name>A0A8S9R1I0_BRACR</name>
<dbReference type="InterPro" id="IPR003851">
    <property type="entry name" value="Znf_Dof"/>
</dbReference>
<evidence type="ECO:0000256" key="5">
    <source>
        <dbReference type="ARBA" id="ARBA00023125"/>
    </source>
</evidence>
<evidence type="ECO:0000256" key="3">
    <source>
        <dbReference type="ARBA" id="ARBA00022833"/>
    </source>
</evidence>
<proteinExistence type="predicted"/>
<dbReference type="EMBL" id="QGKX02000996">
    <property type="protein sequence ID" value="KAF3557448.1"/>
    <property type="molecule type" value="Genomic_DNA"/>
</dbReference>
<comment type="caution">
    <text evidence="11">The sequence shown here is derived from an EMBL/GenBank/DDBJ whole genome shotgun (WGS) entry which is preliminary data.</text>
</comment>
<reference evidence="11" key="1">
    <citation type="submission" date="2019-12" db="EMBL/GenBank/DDBJ databases">
        <title>Genome sequencing and annotation of Brassica cretica.</title>
        <authorList>
            <person name="Studholme D.J."/>
            <person name="Sarris P."/>
        </authorList>
    </citation>
    <scope>NUCLEOTIDE SEQUENCE</scope>
    <source>
        <strain evidence="11">PFS-109/04</strain>
        <tissue evidence="11">Leaf</tissue>
    </source>
</reference>
<keyword evidence="2 8" id="KW-0863">Zinc-finger</keyword>
<evidence type="ECO:0000313" key="12">
    <source>
        <dbReference type="Proteomes" id="UP000712600"/>
    </source>
</evidence>
<dbReference type="AlphaFoldDB" id="A0A8S9R1I0"/>
<dbReference type="InterPro" id="IPR045174">
    <property type="entry name" value="Dof"/>
</dbReference>
<feature type="domain" description="Dof-type" evidence="10">
    <location>
        <begin position="86"/>
        <end position="140"/>
    </location>
</feature>
<dbReference type="Proteomes" id="UP000712600">
    <property type="component" value="Unassembled WGS sequence"/>
</dbReference>
<sequence>MVSCAFCAPRFDLQKCTKVVSPSPELASRSSPQSKNFITELAIDSLAPTLFKAKIKNEDEKQPSDPTVRSSSLSDPTVEKRPDKIIACPRCKSMETKFCYFNNYNANQPRHFCKSCHRYWTAGGALRNVPVGAGRRKTKPLARVVVGMLGDGNEAHHVELINGLLSHELHSAAAARGGFRHDFPLKRLRCFSDGEPC</sequence>
<feature type="region of interest" description="Disordered" evidence="9">
    <location>
        <begin position="57"/>
        <end position="78"/>
    </location>
</feature>
<dbReference type="GO" id="GO:0005634">
    <property type="term" value="C:nucleus"/>
    <property type="evidence" value="ECO:0007669"/>
    <property type="project" value="UniProtKB-SubCell"/>
</dbReference>
<accession>A0A8S9R1I0</accession>
<keyword evidence="3" id="KW-0862">Zinc</keyword>
<evidence type="ECO:0000256" key="9">
    <source>
        <dbReference type="SAM" id="MobiDB-lite"/>
    </source>
</evidence>
<evidence type="ECO:0000256" key="1">
    <source>
        <dbReference type="ARBA" id="ARBA00022723"/>
    </source>
</evidence>
<evidence type="ECO:0000259" key="10">
    <source>
        <dbReference type="PROSITE" id="PS50884"/>
    </source>
</evidence>
<feature type="compositionally biased region" description="Polar residues" evidence="9">
    <location>
        <begin position="64"/>
        <end position="75"/>
    </location>
</feature>
<dbReference type="PANTHER" id="PTHR31089">
    <property type="entry name" value="CYCLIC DOF FACTOR 2"/>
    <property type="match status" value="1"/>
</dbReference>
<dbReference type="PROSITE" id="PS01361">
    <property type="entry name" value="ZF_DOF_1"/>
    <property type="match status" value="1"/>
</dbReference>
<comment type="subcellular location">
    <subcellularLocation>
        <location evidence="8">Nucleus</location>
    </subcellularLocation>
</comment>
<dbReference type="GO" id="GO:0003677">
    <property type="term" value="F:DNA binding"/>
    <property type="evidence" value="ECO:0007669"/>
    <property type="project" value="UniProtKB-UniRule"/>
</dbReference>
<evidence type="ECO:0000256" key="7">
    <source>
        <dbReference type="ARBA" id="ARBA00023242"/>
    </source>
</evidence>
<evidence type="ECO:0000256" key="6">
    <source>
        <dbReference type="ARBA" id="ARBA00023163"/>
    </source>
</evidence>
<keyword evidence="7 8" id="KW-0539">Nucleus</keyword>
<dbReference type="GO" id="GO:0003700">
    <property type="term" value="F:DNA-binding transcription factor activity"/>
    <property type="evidence" value="ECO:0007669"/>
    <property type="project" value="InterPro"/>
</dbReference>
<evidence type="ECO:0000313" key="11">
    <source>
        <dbReference type="EMBL" id="KAF3557448.1"/>
    </source>
</evidence>
<gene>
    <name evidence="11" type="ORF">F2Q69_00017265</name>
</gene>
<organism evidence="11 12">
    <name type="scientific">Brassica cretica</name>
    <name type="common">Mustard</name>
    <dbReference type="NCBI Taxonomy" id="69181"/>
    <lineage>
        <taxon>Eukaryota</taxon>
        <taxon>Viridiplantae</taxon>
        <taxon>Streptophyta</taxon>
        <taxon>Embryophyta</taxon>
        <taxon>Tracheophyta</taxon>
        <taxon>Spermatophyta</taxon>
        <taxon>Magnoliopsida</taxon>
        <taxon>eudicotyledons</taxon>
        <taxon>Gunneridae</taxon>
        <taxon>Pentapetalae</taxon>
        <taxon>rosids</taxon>
        <taxon>malvids</taxon>
        <taxon>Brassicales</taxon>
        <taxon>Brassicaceae</taxon>
        <taxon>Brassiceae</taxon>
        <taxon>Brassica</taxon>
    </lineage>
</organism>
<evidence type="ECO:0000256" key="8">
    <source>
        <dbReference type="PROSITE-ProRule" id="PRU00071"/>
    </source>
</evidence>
<evidence type="ECO:0000256" key="4">
    <source>
        <dbReference type="ARBA" id="ARBA00023015"/>
    </source>
</evidence>
<dbReference type="GO" id="GO:0008270">
    <property type="term" value="F:zinc ion binding"/>
    <property type="evidence" value="ECO:0007669"/>
    <property type="project" value="UniProtKB-KW"/>
</dbReference>
<keyword evidence="6" id="KW-0804">Transcription</keyword>
<dbReference type="PROSITE" id="PS50884">
    <property type="entry name" value="ZF_DOF_2"/>
    <property type="match status" value="1"/>
</dbReference>
<evidence type="ECO:0000256" key="2">
    <source>
        <dbReference type="ARBA" id="ARBA00022771"/>
    </source>
</evidence>
<keyword evidence="4" id="KW-0805">Transcription regulation</keyword>
<dbReference type="PANTHER" id="PTHR31089:SF22">
    <property type="entry name" value="CYCLIC DOF FACTOR 4"/>
    <property type="match status" value="1"/>
</dbReference>